<evidence type="ECO:0000313" key="2">
    <source>
        <dbReference type="EMBL" id="PTU19672.1"/>
    </source>
</evidence>
<feature type="signal peptide" evidence="1">
    <location>
        <begin position="1"/>
        <end position="18"/>
    </location>
</feature>
<dbReference type="EMBL" id="MSFN02000006">
    <property type="protein sequence ID" value="PTU19672.1"/>
    <property type="molecule type" value="Genomic_DNA"/>
</dbReference>
<feature type="chain" id="PRO_5015781468" evidence="1">
    <location>
        <begin position="19"/>
        <end position="92"/>
    </location>
</feature>
<name>A0A2T5LTR3_9EURO</name>
<organism evidence="2 3">
    <name type="scientific">Aspergillus ochraceoroseus IBT 24754</name>
    <dbReference type="NCBI Taxonomy" id="1392256"/>
    <lineage>
        <taxon>Eukaryota</taxon>
        <taxon>Fungi</taxon>
        <taxon>Dikarya</taxon>
        <taxon>Ascomycota</taxon>
        <taxon>Pezizomycotina</taxon>
        <taxon>Eurotiomycetes</taxon>
        <taxon>Eurotiomycetidae</taxon>
        <taxon>Eurotiales</taxon>
        <taxon>Aspergillaceae</taxon>
        <taxon>Aspergillus</taxon>
        <taxon>Aspergillus subgen. Nidulantes</taxon>
    </lineage>
</organism>
<gene>
    <name evidence="2" type="ORF">P175DRAFT_0559232</name>
</gene>
<sequence length="92" mass="10344">MTCSFTIISAFCQMLAFAVSFIDEVTRFLKRTRERALKSTQEIDVLNPVVLNVGSMDGKALLPPAQLQFRRPKSDAAVTVACWEFANTWRST</sequence>
<reference evidence="2 3" key="1">
    <citation type="journal article" date="2018" name="Proc. Natl. Acad. Sci. U.S.A.">
        <title>Linking secondary metabolites to gene clusters through genome sequencing of six diverse Aspergillus species.</title>
        <authorList>
            <person name="Kaerboelling I."/>
            <person name="Vesth T.C."/>
            <person name="Frisvad J.C."/>
            <person name="Nybo J.L."/>
            <person name="Theobald S."/>
            <person name="Kuo A."/>
            <person name="Bowyer P."/>
            <person name="Matsuda Y."/>
            <person name="Mondo S."/>
            <person name="Lyhne E.K."/>
            <person name="Kogle M.E."/>
            <person name="Clum A."/>
            <person name="Lipzen A."/>
            <person name="Salamov A."/>
            <person name="Ngan C.Y."/>
            <person name="Daum C."/>
            <person name="Chiniquy J."/>
            <person name="Barry K."/>
            <person name="LaButti K."/>
            <person name="Haridas S."/>
            <person name="Simmons B.A."/>
            <person name="Magnuson J.K."/>
            <person name="Mortensen U.H."/>
            <person name="Larsen T.O."/>
            <person name="Grigoriev I.V."/>
            <person name="Baker S.E."/>
            <person name="Andersen M.R."/>
        </authorList>
    </citation>
    <scope>NUCLEOTIDE SEQUENCE [LARGE SCALE GENOMIC DNA]</scope>
    <source>
        <strain evidence="2 3">IBT 24754</strain>
    </source>
</reference>
<dbReference type="AlphaFoldDB" id="A0A2T5LTR3"/>
<accession>A0A2T5LTR3</accession>
<dbReference type="VEuPathDB" id="FungiDB:P175DRAFT_0559232"/>
<comment type="caution">
    <text evidence="2">The sequence shown here is derived from an EMBL/GenBank/DDBJ whole genome shotgun (WGS) entry which is preliminary data.</text>
</comment>
<dbReference type="RefSeq" id="XP_040751064.1">
    <property type="nucleotide sequence ID" value="XM_040900901.1"/>
</dbReference>
<dbReference type="GeneID" id="63817785"/>
<protein>
    <submittedName>
        <fullName evidence="2">Uncharacterized protein</fullName>
    </submittedName>
</protein>
<evidence type="ECO:0000256" key="1">
    <source>
        <dbReference type="SAM" id="SignalP"/>
    </source>
</evidence>
<evidence type="ECO:0000313" key="3">
    <source>
        <dbReference type="Proteomes" id="UP000244073"/>
    </source>
</evidence>
<proteinExistence type="predicted"/>
<dbReference type="Proteomes" id="UP000244073">
    <property type="component" value="Unassembled WGS sequence"/>
</dbReference>
<keyword evidence="1" id="KW-0732">Signal</keyword>